<dbReference type="OrthoDB" id="4473401at2759"/>
<name>A0A0B1T2G0_OESDE</name>
<protein>
    <submittedName>
        <fullName evidence="3">Kunitz/Bovine pancreatic trypsin inhibitor domain protein</fullName>
    </submittedName>
</protein>
<keyword evidence="4" id="KW-1185">Reference proteome</keyword>
<evidence type="ECO:0000256" key="1">
    <source>
        <dbReference type="SAM" id="SignalP"/>
    </source>
</evidence>
<accession>A0A0B1T2G0</accession>
<dbReference type="InterPro" id="IPR002223">
    <property type="entry name" value="Kunitz_BPTI"/>
</dbReference>
<dbReference type="EMBL" id="KN552067">
    <property type="protein sequence ID" value="KHJ91434.1"/>
    <property type="molecule type" value="Genomic_DNA"/>
</dbReference>
<proteinExistence type="predicted"/>
<feature type="chain" id="PRO_5002065450" evidence="1">
    <location>
        <begin position="20"/>
        <end position="213"/>
    </location>
</feature>
<dbReference type="AlphaFoldDB" id="A0A0B1T2G0"/>
<dbReference type="Proteomes" id="UP000053660">
    <property type="component" value="Unassembled WGS sequence"/>
</dbReference>
<dbReference type="PROSITE" id="PS50279">
    <property type="entry name" value="BPTI_KUNITZ_2"/>
    <property type="match status" value="1"/>
</dbReference>
<dbReference type="SMART" id="SM00131">
    <property type="entry name" value="KU"/>
    <property type="match status" value="1"/>
</dbReference>
<evidence type="ECO:0000259" key="2">
    <source>
        <dbReference type="PROSITE" id="PS50279"/>
    </source>
</evidence>
<dbReference type="PANTHER" id="PTHR47248">
    <property type="entry name" value="PROTEIN CBG06772"/>
    <property type="match status" value="1"/>
</dbReference>
<dbReference type="SUPFAM" id="SSF57362">
    <property type="entry name" value="BPTI-like"/>
    <property type="match status" value="1"/>
</dbReference>
<evidence type="ECO:0000313" key="4">
    <source>
        <dbReference type="Proteomes" id="UP000053660"/>
    </source>
</evidence>
<dbReference type="InterPro" id="IPR052861">
    <property type="entry name" value="BPTI/Kunitz_domain"/>
</dbReference>
<dbReference type="CDD" id="cd00109">
    <property type="entry name" value="Kunitz-type"/>
    <property type="match status" value="1"/>
</dbReference>
<dbReference type="GO" id="GO:0004867">
    <property type="term" value="F:serine-type endopeptidase inhibitor activity"/>
    <property type="evidence" value="ECO:0007669"/>
    <property type="project" value="InterPro"/>
</dbReference>
<feature type="domain" description="BPTI/Kunitz inhibitor" evidence="2">
    <location>
        <begin position="45"/>
        <end position="98"/>
    </location>
</feature>
<evidence type="ECO:0000313" key="3">
    <source>
        <dbReference type="EMBL" id="KHJ91434.1"/>
    </source>
</evidence>
<keyword evidence="1" id="KW-0732">Signal</keyword>
<dbReference type="InterPro" id="IPR020901">
    <property type="entry name" value="Prtase_inh_Kunz-CS"/>
</dbReference>
<feature type="signal peptide" evidence="1">
    <location>
        <begin position="1"/>
        <end position="19"/>
    </location>
</feature>
<dbReference type="PANTHER" id="PTHR47248:SF7">
    <property type="entry name" value="BPTI_KUNITZ INHIBITOR DOMAIN-CONTAINING PROTEIN"/>
    <property type="match status" value="1"/>
</dbReference>
<dbReference type="PROSITE" id="PS00280">
    <property type="entry name" value="BPTI_KUNITZ_1"/>
    <property type="match status" value="1"/>
</dbReference>
<dbReference type="Pfam" id="PF00014">
    <property type="entry name" value="Kunitz_BPTI"/>
    <property type="match status" value="1"/>
</dbReference>
<organism evidence="3 4">
    <name type="scientific">Oesophagostomum dentatum</name>
    <name type="common">Nodular worm</name>
    <dbReference type="NCBI Taxonomy" id="61180"/>
    <lineage>
        <taxon>Eukaryota</taxon>
        <taxon>Metazoa</taxon>
        <taxon>Ecdysozoa</taxon>
        <taxon>Nematoda</taxon>
        <taxon>Chromadorea</taxon>
        <taxon>Rhabditida</taxon>
        <taxon>Rhabditina</taxon>
        <taxon>Rhabditomorpha</taxon>
        <taxon>Strongyloidea</taxon>
        <taxon>Strongylidae</taxon>
        <taxon>Oesophagostomum</taxon>
    </lineage>
</organism>
<dbReference type="InterPro" id="IPR036880">
    <property type="entry name" value="Kunitz_BPTI_sf"/>
</dbReference>
<gene>
    <name evidence="3" type="ORF">OESDEN_08701</name>
</gene>
<dbReference type="Gene3D" id="4.10.410.10">
    <property type="entry name" value="Pancreatic trypsin inhibitor Kunitz domain"/>
    <property type="match status" value="1"/>
</dbReference>
<sequence>MFLVAAILGLLVISSFTQAQLEDLEDPLEEESVDVYTQAQLAELCHREVDQGYECYLPKPQIRYHYDNTTNECLSFLYKGCGGNINNYKEHSRCESVCKKGYDIPPCVDKKPPTGICHIMRPTCPEGSICKYGMSYDGVCCEYETEGQYRKEWKPKCDSGKVLITYDSGPKWVPLLGKKCSYEFCPERADCIEGKWFAHCCGSEERFGPEKLY</sequence>
<reference evidence="3 4" key="1">
    <citation type="submission" date="2014-03" db="EMBL/GenBank/DDBJ databases">
        <title>Draft genome of the hookworm Oesophagostomum dentatum.</title>
        <authorList>
            <person name="Mitreva M."/>
        </authorList>
    </citation>
    <scope>NUCLEOTIDE SEQUENCE [LARGE SCALE GENOMIC DNA]</scope>
    <source>
        <strain evidence="3 4">OD-Hann</strain>
    </source>
</reference>